<evidence type="ECO:0008006" key="3">
    <source>
        <dbReference type="Google" id="ProtNLM"/>
    </source>
</evidence>
<dbReference type="KEGG" id="cbak:DA792_06970"/>
<dbReference type="AlphaFoldDB" id="A0A2R4M125"/>
<evidence type="ECO:0000313" key="1">
    <source>
        <dbReference type="EMBL" id="AVW90856.1"/>
    </source>
</evidence>
<gene>
    <name evidence="1" type="ORF">DA792_06970</name>
</gene>
<proteinExistence type="predicted"/>
<organism evidence="1 2">
    <name type="scientific">Celeribacter baekdonensis</name>
    <dbReference type="NCBI Taxonomy" id="875171"/>
    <lineage>
        <taxon>Bacteria</taxon>
        <taxon>Pseudomonadati</taxon>
        <taxon>Pseudomonadota</taxon>
        <taxon>Alphaproteobacteria</taxon>
        <taxon>Rhodobacterales</taxon>
        <taxon>Roseobacteraceae</taxon>
        <taxon>Celeribacter</taxon>
    </lineage>
</organism>
<sequence length="303" mass="34786">MWRTGSTALARCFLSSDDYLVFYEPFHETCGSPKRIKLARQNQSKQTQELRHPTWTGGYFDAYLLTDPLTGKPLWRLFDRSSTLSTPYRTRPNPRALAYLEACKRVADDQGKRAFFGFCRSGRHLQGMPLGADGSGFYLYRDPHSQFRSYGWPQNEYFLPCTLIQLLSAKATRQVVLDLLPNAISRVALFAFLMRRPGFERQIALGRTLAKQLTPRTAYQMFYLSHCTTLHSARQAGLPCLTMNDLIDRRAEIEPQYGVDLSPLRRNTPVHDDADRYDAWESELRDRFGPQIPALNPPNHTKA</sequence>
<evidence type="ECO:0000313" key="2">
    <source>
        <dbReference type="Proteomes" id="UP000241447"/>
    </source>
</evidence>
<name>A0A2R4M125_9RHOB</name>
<protein>
    <recommendedName>
        <fullName evidence="3">Sulfotransferase family protein</fullName>
    </recommendedName>
</protein>
<reference evidence="1 2" key="1">
    <citation type="submission" date="2018-03" db="EMBL/GenBank/DDBJ databases">
        <title>The Complete Genome of Celeribacter baekdonensis strain LH4, a Thiosulfate-Oxidizing Alphaproteobacterium Isolated from Gulf of Mexico Continental Slope Sediments.</title>
        <authorList>
            <person name="Flood B.E."/>
            <person name="Bailey J.V."/>
            <person name="Leprich D."/>
        </authorList>
    </citation>
    <scope>NUCLEOTIDE SEQUENCE [LARGE SCALE GENOMIC DNA]</scope>
    <source>
        <strain evidence="1 2">LH4</strain>
    </source>
</reference>
<dbReference type="Proteomes" id="UP000241447">
    <property type="component" value="Chromosome"/>
</dbReference>
<accession>A0A2R4M125</accession>
<dbReference type="EMBL" id="CP028475">
    <property type="protein sequence ID" value="AVW90856.1"/>
    <property type="molecule type" value="Genomic_DNA"/>
</dbReference>